<dbReference type="SUPFAM" id="SSF53335">
    <property type="entry name" value="S-adenosyl-L-methionine-dependent methyltransferases"/>
    <property type="match status" value="1"/>
</dbReference>
<evidence type="ECO:0000313" key="1">
    <source>
        <dbReference type="EMBL" id="MDG3003441.1"/>
    </source>
</evidence>
<comment type="caution">
    <text evidence="1">The sequence shown here is derived from an EMBL/GenBank/DDBJ whole genome shotgun (WGS) entry which is preliminary data.</text>
</comment>
<sequence>MIHTWSIGVADDHMGEEILIRTGDRVRRHPWWLARARLTRALLARRGVHPPACVLDAGCGWGVTLEALEAAGHDAFGLDVSPRILAHLDRPGRKLIEADLSRPLPTDVETFDAVLALDVIEHLDDDGGAVAALANLVAPGGLLIVSVPAQPSLFSEFDAIQGHRRRYLPESLRAAFNGSGLAVESIFWWGAWMTPILRRRLGRDKAQTGDDPAEVYLRHLSLPPWPGPLVLRAAYALEQPLALRGLLSTGTSLFAVARRPV</sequence>
<evidence type="ECO:0000313" key="2">
    <source>
        <dbReference type="Proteomes" id="UP001216907"/>
    </source>
</evidence>
<keyword evidence="1" id="KW-0489">Methyltransferase</keyword>
<proteinExistence type="predicted"/>
<dbReference type="InterPro" id="IPR029063">
    <property type="entry name" value="SAM-dependent_MTases_sf"/>
</dbReference>
<dbReference type="GO" id="GO:0008168">
    <property type="term" value="F:methyltransferase activity"/>
    <property type="evidence" value="ECO:0007669"/>
    <property type="project" value="UniProtKB-KW"/>
</dbReference>
<organism evidence="1 2">
    <name type="scientific">Paludisphaera mucosa</name>
    <dbReference type="NCBI Taxonomy" id="3030827"/>
    <lineage>
        <taxon>Bacteria</taxon>
        <taxon>Pseudomonadati</taxon>
        <taxon>Planctomycetota</taxon>
        <taxon>Planctomycetia</taxon>
        <taxon>Isosphaerales</taxon>
        <taxon>Isosphaeraceae</taxon>
        <taxon>Paludisphaera</taxon>
    </lineage>
</organism>
<gene>
    <name evidence="1" type="ORF">PZE19_06665</name>
</gene>
<dbReference type="Gene3D" id="3.40.50.150">
    <property type="entry name" value="Vaccinia Virus protein VP39"/>
    <property type="match status" value="1"/>
</dbReference>
<dbReference type="GO" id="GO:0032259">
    <property type="term" value="P:methylation"/>
    <property type="evidence" value="ECO:0007669"/>
    <property type="project" value="UniProtKB-KW"/>
</dbReference>
<keyword evidence="2" id="KW-1185">Reference proteome</keyword>
<dbReference type="CDD" id="cd02440">
    <property type="entry name" value="AdoMet_MTases"/>
    <property type="match status" value="1"/>
</dbReference>
<dbReference type="Pfam" id="PF13489">
    <property type="entry name" value="Methyltransf_23"/>
    <property type="match status" value="1"/>
</dbReference>
<accession>A0ABT6F771</accession>
<name>A0ABT6F771_9BACT</name>
<keyword evidence="1" id="KW-0808">Transferase</keyword>
<dbReference type="Proteomes" id="UP001216907">
    <property type="component" value="Unassembled WGS sequence"/>
</dbReference>
<dbReference type="EMBL" id="JARRAG010000001">
    <property type="protein sequence ID" value="MDG3003441.1"/>
    <property type="molecule type" value="Genomic_DNA"/>
</dbReference>
<dbReference type="RefSeq" id="WP_277859792.1">
    <property type="nucleotide sequence ID" value="NZ_JARRAG010000001.1"/>
</dbReference>
<reference evidence="1 2" key="1">
    <citation type="submission" date="2023-03" db="EMBL/GenBank/DDBJ databases">
        <title>Paludisphaera mucosa sp. nov. a novel planctomycete from northern fen.</title>
        <authorList>
            <person name="Ivanova A."/>
        </authorList>
    </citation>
    <scope>NUCLEOTIDE SEQUENCE [LARGE SCALE GENOMIC DNA]</scope>
    <source>
        <strain evidence="1 2">Pla2</strain>
    </source>
</reference>
<dbReference type="PANTHER" id="PTHR43861">
    <property type="entry name" value="TRANS-ACONITATE 2-METHYLTRANSFERASE-RELATED"/>
    <property type="match status" value="1"/>
</dbReference>
<protein>
    <submittedName>
        <fullName evidence="1">Methyltransferase domain-containing protein</fullName>
    </submittedName>
</protein>